<evidence type="ECO:0000313" key="2">
    <source>
        <dbReference type="EMBL" id="MPN17011.1"/>
    </source>
</evidence>
<sequence length="115" mass="12699">MQADCIFCNIAQGKIPANLVYEDEHVVAFHDISPAAPVHVLVIPKKHIANLLEVSIEDCQFVTQLMTKIPLIAEQLGLAEKGFRTVINTKDDGGQTVHHLHVHILGGRFMTWPPG</sequence>
<dbReference type="PRINTS" id="PR00332">
    <property type="entry name" value="HISTRIAD"/>
</dbReference>
<dbReference type="EMBL" id="VSSQ01064033">
    <property type="protein sequence ID" value="MPN17011.1"/>
    <property type="molecule type" value="Genomic_DNA"/>
</dbReference>
<protein>
    <submittedName>
        <fullName evidence="2">Purine nucleoside phosphoramidase</fullName>
        <ecNumber evidence="2">3.9.1.-</ecNumber>
    </submittedName>
</protein>
<dbReference type="SUPFAM" id="SSF54197">
    <property type="entry name" value="HIT-like"/>
    <property type="match status" value="1"/>
</dbReference>
<dbReference type="InterPro" id="IPR011146">
    <property type="entry name" value="HIT-like"/>
</dbReference>
<dbReference type="AlphaFoldDB" id="A0A645FRG0"/>
<dbReference type="CDD" id="cd01276">
    <property type="entry name" value="PKCI_related"/>
    <property type="match status" value="1"/>
</dbReference>
<keyword evidence="2" id="KW-0378">Hydrolase</keyword>
<evidence type="ECO:0000259" key="1">
    <source>
        <dbReference type="PROSITE" id="PS51084"/>
    </source>
</evidence>
<dbReference type="InterPro" id="IPR019808">
    <property type="entry name" value="Histidine_triad_CS"/>
</dbReference>
<dbReference type="InterPro" id="IPR001310">
    <property type="entry name" value="Histidine_triad_HIT"/>
</dbReference>
<dbReference type="Gene3D" id="3.30.428.10">
    <property type="entry name" value="HIT-like"/>
    <property type="match status" value="1"/>
</dbReference>
<reference evidence="2" key="1">
    <citation type="submission" date="2019-08" db="EMBL/GenBank/DDBJ databases">
        <authorList>
            <person name="Kucharzyk K."/>
            <person name="Murdoch R.W."/>
            <person name="Higgins S."/>
            <person name="Loffler F."/>
        </authorList>
    </citation>
    <scope>NUCLEOTIDE SEQUENCE</scope>
</reference>
<gene>
    <name evidence="2" type="ORF">SDC9_164360</name>
</gene>
<dbReference type="EC" id="3.9.1.-" evidence="2"/>
<accession>A0A645FRG0</accession>
<feature type="domain" description="HIT" evidence="1">
    <location>
        <begin position="6"/>
        <end position="115"/>
    </location>
</feature>
<dbReference type="Pfam" id="PF01230">
    <property type="entry name" value="HIT"/>
    <property type="match status" value="1"/>
</dbReference>
<dbReference type="GO" id="GO:0016787">
    <property type="term" value="F:hydrolase activity"/>
    <property type="evidence" value="ECO:0007669"/>
    <property type="project" value="UniProtKB-KW"/>
</dbReference>
<proteinExistence type="predicted"/>
<dbReference type="PANTHER" id="PTHR23089">
    <property type="entry name" value="HISTIDINE TRIAD HIT PROTEIN"/>
    <property type="match status" value="1"/>
</dbReference>
<organism evidence="2">
    <name type="scientific">bioreactor metagenome</name>
    <dbReference type="NCBI Taxonomy" id="1076179"/>
    <lineage>
        <taxon>unclassified sequences</taxon>
        <taxon>metagenomes</taxon>
        <taxon>ecological metagenomes</taxon>
    </lineage>
</organism>
<comment type="caution">
    <text evidence="2">The sequence shown here is derived from an EMBL/GenBank/DDBJ whole genome shotgun (WGS) entry which is preliminary data.</text>
</comment>
<dbReference type="InterPro" id="IPR036265">
    <property type="entry name" value="HIT-like_sf"/>
</dbReference>
<name>A0A645FRG0_9ZZZZ</name>
<dbReference type="PROSITE" id="PS51084">
    <property type="entry name" value="HIT_2"/>
    <property type="match status" value="1"/>
</dbReference>
<dbReference type="PROSITE" id="PS00892">
    <property type="entry name" value="HIT_1"/>
    <property type="match status" value="1"/>
</dbReference>